<protein>
    <submittedName>
        <fullName evidence="2">Competence protein CoiA family protein</fullName>
    </submittedName>
</protein>
<evidence type="ECO:0000313" key="3">
    <source>
        <dbReference type="Proteomes" id="UP001276840"/>
    </source>
</evidence>
<dbReference type="Proteomes" id="UP001276840">
    <property type="component" value="Unassembled WGS sequence"/>
</dbReference>
<sequence length="611" mass="68117">MAHISEVQRGIACGCNCPACGGRLVARKGDENVPHFGHDDGEACGGGPETVLHLLAKEVFQTNPTMLLPERLGLAKGNVVMKPGQQVTTQFLRTEFTDPKTIIPDLYVRALGYDLFVEVAVTHASDEGKIQRLREHGVMAVEIDLSKLPRDSIREQITDAVLQSAPRCWLYHPDIDRALAKSRADEEKWQAAQEKRFADFQARHENRVGELARAYVDASRQLAGKKIVVPRDAELQAVGLAPHVGIKVAGYACFTVPPAVWQAVILTEVFHDKCLGDEIPKAVPITKHLEKRNLIRPLFRRVSREVADDTALAEPRFAPAWKAIDSYLQHLLGKEVLAHQGYGVMLEKHLADKWTARTLALKQRTAAMHAAVQKVDWILAELPDRERGNMTGESWLDSVHTESGMTYRAAIRSDIEAPKITSEIDAVFAMLRGNGRLPYATAGLPVEGAIERRKAQIAKQARDLREKQIQEANRLRQSRRDRLCVDAETELTGPDLGAFLNTKRDELNAMTPLEAAEDSEPGLTKARDQLSALVRQRREQAEADAERKLYQEKIIADAKQALSAKDVETFLNGRDDDLGRTTPLLYVRDDPTYRKAQGKLAEWQRGFGGPF</sequence>
<dbReference type="Pfam" id="PF25164">
    <property type="entry name" value="CoiA_N"/>
    <property type="match status" value="1"/>
</dbReference>
<evidence type="ECO:0000259" key="1">
    <source>
        <dbReference type="Pfam" id="PF25164"/>
    </source>
</evidence>
<name>A0ABU4ZKM2_9HYPH</name>
<keyword evidence="3" id="KW-1185">Reference proteome</keyword>
<reference evidence="2 3" key="1">
    <citation type="submission" date="2023-08" db="EMBL/GenBank/DDBJ databases">
        <title>Implementing the SeqCode for naming new Mesorhizobium species isolated from Vachellia karroo root nodules.</title>
        <authorList>
            <person name="Van Lill M."/>
        </authorList>
    </citation>
    <scope>NUCLEOTIDE SEQUENCE [LARGE SCALE GENOMIC DNA]</scope>
    <source>
        <strain evidence="2 3">MSK 1335</strain>
    </source>
</reference>
<evidence type="ECO:0000313" key="2">
    <source>
        <dbReference type="EMBL" id="MDX8525915.1"/>
    </source>
</evidence>
<organism evidence="2 3">
    <name type="scientific">Mesorhizobium montanum</name>
    <dbReference type="NCBI Taxonomy" id="3072323"/>
    <lineage>
        <taxon>Bacteria</taxon>
        <taxon>Pseudomonadati</taxon>
        <taxon>Pseudomonadota</taxon>
        <taxon>Alphaproteobacteria</taxon>
        <taxon>Hyphomicrobiales</taxon>
        <taxon>Phyllobacteriaceae</taxon>
        <taxon>Mesorhizobium</taxon>
    </lineage>
</organism>
<dbReference type="EMBL" id="JAVIJF010000010">
    <property type="protein sequence ID" value="MDX8525915.1"/>
    <property type="molecule type" value="Genomic_DNA"/>
</dbReference>
<comment type="caution">
    <text evidence="2">The sequence shown here is derived from an EMBL/GenBank/DDBJ whole genome shotgun (WGS) entry which is preliminary data.</text>
</comment>
<feature type="domain" description="Competence protein CoiA-like N-terminal" evidence="1">
    <location>
        <begin position="16"/>
        <end position="44"/>
    </location>
</feature>
<dbReference type="InterPro" id="IPR057253">
    <property type="entry name" value="CoiA-like_N"/>
</dbReference>
<proteinExistence type="predicted"/>
<gene>
    <name evidence="2" type="ORF">RFM68_15515</name>
</gene>
<accession>A0ABU4ZKM2</accession>